<protein>
    <submittedName>
        <fullName evidence="4">TetR/AcrR family transcriptional regulator</fullName>
    </submittedName>
</protein>
<gene>
    <name evidence="4" type="ORF">POL72_42330</name>
</gene>
<reference evidence="4 5" key="1">
    <citation type="submission" date="2023-01" db="EMBL/GenBank/DDBJ databases">
        <title>Minimal conservation of predation-associated metabolite biosynthetic gene clusters underscores biosynthetic potential of Myxococcota including descriptions for ten novel species: Archangium lansinium sp. nov., Myxococcus landrumus sp. nov., Nannocystis bai.</title>
        <authorList>
            <person name="Ahearne A."/>
            <person name="Stevens C."/>
            <person name="Dowd S."/>
        </authorList>
    </citation>
    <scope>NUCLEOTIDE SEQUENCE [LARGE SCALE GENOMIC DNA]</scope>
    <source>
        <strain evidence="4 5">WIWO2</strain>
    </source>
</reference>
<dbReference type="Proteomes" id="UP001217485">
    <property type="component" value="Unassembled WGS sequence"/>
</dbReference>
<dbReference type="PRINTS" id="PR00455">
    <property type="entry name" value="HTHTETR"/>
</dbReference>
<dbReference type="Gene3D" id="1.10.357.10">
    <property type="entry name" value="Tetracycline Repressor, domain 2"/>
    <property type="match status" value="1"/>
</dbReference>
<proteinExistence type="predicted"/>
<evidence type="ECO:0000256" key="2">
    <source>
        <dbReference type="PROSITE-ProRule" id="PRU00335"/>
    </source>
</evidence>
<dbReference type="InterPro" id="IPR009057">
    <property type="entry name" value="Homeodomain-like_sf"/>
</dbReference>
<dbReference type="InterPro" id="IPR023772">
    <property type="entry name" value="DNA-bd_HTH_TetR-type_CS"/>
</dbReference>
<dbReference type="PANTHER" id="PTHR30055:SF146">
    <property type="entry name" value="HTH-TYPE TRANSCRIPTIONAL DUAL REGULATOR CECR"/>
    <property type="match status" value="1"/>
</dbReference>
<keyword evidence="5" id="KW-1185">Reference proteome</keyword>
<keyword evidence="1 2" id="KW-0238">DNA-binding</keyword>
<comment type="caution">
    <text evidence="4">The sequence shown here is derived from an EMBL/GenBank/DDBJ whole genome shotgun (WGS) entry which is preliminary data.</text>
</comment>
<dbReference type="Pfam" id="PF00440">
    <property type="entry name" value="TetR_N"/>
    <property type="match status" value="1"/>
</dbReference>
<feature type="domain" description="HTH tetR-type" evidence="3">
    <location>
        <begin position="22"/>
        <end position="82"/>
    </location>
</feature>
<dbReference type="SUPFAM" id="SSF46689">
    <property type="entry name" value="Homeodomain-like"/>
    <property type="match status" value="1"/>
</dbReference>
<dbReference type="EMBL" id="JAQNDK010000005">
    <property type="protein sequence ID" value="MDC0684433.1"/>
    <property type="molecule type" value="Genomic_DNA"/>
</dbReference>
<evidence type="ECO:0000259" key="3">
    <source>
        <dbReference type="PROSITE" id="PS50977"/>
    </source>
</evidence>
<organism evidence="4 5">
    <name type="scientific">Sorangium atrum</name>
    <dbReference type="NCBI Taxonomy" id="2995308"/>
    <lineage>
        <taxon>Bacteria</taxon>
        <taxon>Pseudomonadati</taxon>
        <taxon>Myxococcota</taxon>
        <taxon>Polyangia</taxon>
        <taxon>Polyangiales</taxon>
        <taxon>Polyangiaceae</taxon>
        <taxon>Sorangium</taxon>
    </lineage>
</organism>
<dbReference type="RefSeq" id="WP_272102560.1">
    <property type="nucleotide sequence ID" value="NZ_JAQNDK010000005.1"/>
</dbReference>
<accession>A0ABT5CDB6</accession>
<evidence type="ECO:0000256" key="1">
    <source>
        <dbReference type="ARBA" id="ARBA00023125"/>
    </source>
</evidence>
<dbReference type="InterPro" id="IPR050109">
    <property type="entry name" value="HTH-type_TetR-like_transc_reg"/>
</dbReference>
<dbReference type="InterPro" id="IPR039536">
    <property type="entry name" value="TetR_C_Proteobacteria"/>
</dbReference>
<dbReference type="PROSITE" id="PS01081">
    <property type="entry name" value="HTH_TETR_1"/>
    <property type="match status" value="1"/>
</dbReference>
<evidence type="ECO:0000313" key="4">
    <source>
        <dbReference type="EMBL" id="MDC0684433.1"/>
    </source>
</evidence>
<dbReference type="InterPro" id="IPR001647">
    <property type="entry name" value="HTH_TetR"/>
</dbReference>
<name>A0ABT5CDB6_9BACT</name>
<dbReference type="PROSITE" id="PS50977">
    <property type="entry name" value="HTH_TETR_2"/>
    <property type="match status" value="1"/>
</dbReference>
<feature type="DNA-binding region" description="H-T-H motif" evidence="2">
    <location>
        <begin position="45"/>
        <end position="64"/>
    </location>
</feature>
<evidence type="ECO:0000313" key="5">
    <source>
        <dbReference type="Proteomes" id="UP001217485"/>
    </source>
</evidence>
<sequence>MGYTWRCMSSTGAQKALREGSAQKRSAILAAARELFLADGFDRSSVDAIAARAGVSKRTVYDYFGDKQALLLAVVESTGDLLIAAIRRAIEDTLTHVTDLEDALITFSARIVTEMLGSVDYLALMRLVTMESVQLSQLRGRDHWMMNAPEEAIAERFAEFARAGLLDAPNPRQAADHFIALTVLLAANGFGPVIAPNDARMRELLVEGVRAFLRAYAPSRPAQPRPLA</sequence>
<dbReference type="Pfam" id="PF14246">
    <property type="entry name" value="TetR_C_7"/>
    <property type="match status" value="1"/>
</dbReference>
<dbReference type="PANTHER" id="PTHR30055">
    <property type="entry name" value="HTH-TYPE TRANSCRIPTIONAL REGULATOR RUTR"/>
    <property type="match status" value="1"/>
</dbReference>